<dbReference type="PANTHER" id="PTHR33304:SF36">
    <property type="entry name" value="GB|AAF26970.1-RELATED"/>
    <property type="match status" value="1"/>
</dbReference>
<evidence type="ECO:0000256" key="4">
    <source>
        <dbReference type="ARBA" id="ARBA00023015"/>
    </source>
</evidence>
<feature type="domain" description="AIPP2-like SPOC-like" evidence="6">
    <location>
        <begin position="207"/>
        <end position="339"/>
    </location>
</feature>
<dbReference type="PANTHER" id="PTHR33304">
    <property type="match status" value="1"/>
</dbReference>
<accession>A0A3Q7GZE3</accession>
<dbReference type="Gramene" id="Solyc06g066360.2.1">
    <property type="protein sequence ID" value="Solyc06g066360.2.1"/>
    <property type="gene ID" value="Solyc06g066360.2"/>
</dbReference>
<name>A0A3Q7GZE3_SOLLC</name>
<keyword evidence="2" id="KW-0863">Zinc-finger</keyword>
<dbReference type="AlphaFoldDB" id="A0A3Q7GZE3"/>
<dbReference type="Proteomes" id="UP000004994">
    <property type="component" value="Chromosome 6"/>
</dbReference>
<keyword evidence="8" id="KW-1185">Reference proteome</keyword>
<evidence type="ECO:0000313" key="8">
    <source>
        <dbReference type="Proteomes" id="UP000004994"/>
    </source>
</evidence>
<proteinExistence type="predicted"/>
<evidence type="ECO:0000256" key="1">
    <source>
        <dbReference type="ARBA" id="ARBA00022723"/>
    </source>
</evidence>
<reference evidence="7" key="2">
    <citation type="submission" date="2019-01" db="UniProtKB">
        <authorList>
            <consortium name="EnsemblPlants"/>
        </authorList>
    </citation>
    <scope>IDENTIFICATION</scope>
    <source>
        <strain evidence="7">cv. Heinz 1706</strain>
    </source>
</reference>
<sequence length="401" mass="45752">MPSKKLEIKYHVAAPSLPSSRLHHSRNFQLPSDSVLRPTYSVQQSVFDYFRDSSKQRPPLLPRFQQTTSIVIVVIAISSTLRNMIGLDPNLEVKTLIGSQELGSETRSTFFCWCGRGAQMTTHTPKKKERHLHERYTKHCVSVDEAKDWCCQKCNIDKGLENENTDGSMSKKICQSNLPPKKRLKTRELSSRMIMTHSSDPSLVHSWKGSFDIFNHFEFIHGVFDNCIEAHPPSKVKRKVYDISTAFPDTLKFELIAYEDIQQSLFNNHIPVREDIGLYFFASEKERSTRYNALVQFLYRNDLVMRTFIDNTQLLVFPSTALCIDSQRWNEEGFLWGLFYRMGQDKNGSAEVIDMEVDMIAGENVGTMDIVVSTVIDMEVDMIGGVNVGSQDVVASKGIDI</sequence>
<evidence type="ECO:0000313" key="7">
    <source>
        <dbReference type="EnsemblPlants" id="Solyc06g066360.2.1"/>
    </source>
</evidence>
<keyword evidence="3" id="KW-0862">Zinc</keyword>
<dbReference type="GO" id="GO:0034244">
    <property type="term" value="P:negative regulation of transcription elongation by RNA polymerase II"/>
    <property type="evidence" value="ECO:0007669"/>
    <property type="project" value="InterPro"/>
</dbReference>
<evidence type="ECO:0000256" key="5">
    <source>
        <dbReference type="ARBA" id="ARBA00023163"/>
    </source>
</evidence>
<keyword evidence="1" id="KW-0479">Metal-binding</keyword>
<evidence type="ECO:0000256" key="3">
    <source>
        <dbReference type="ARBA" id="ARBA00022833"/>
    </source>
</evidence>
<organism evidence="7">
    <name type="scientific">Solanum lycopersicum</name>
    <name type="common">Tomato</name>
    <name type="synonym">Lycopersicon esculentum</name>
    <dbReference type="NCBI Taxonomy" id="4081"/>
    <lineage>
        <taxon>Eukaryota</taxon>
        <taxon>Viridiplantae</taxon>
        <taxon>Streptophyta</taxon>
        <taxon>Embryophyta</taxon>
        <taxon>Tracheophyta</taxon>
        <taxon>Spermatophyta</taxon>
        <taxon>Magnoliopsida</taxon>
        <taxon>eudicotyledons</taxon>
        <taxon>Gunneridae</taxon>
        <taxon>Pentapetalae</taxon>
        <taxon>asterids</taxon>
        <taxon>lamiids</taxon>
        <taxon>Solanales</taxon>
        <taxon>Solanaceae</taxon>
        <taxon>Solanoideae</taxon>
        <taxon>Solaneae</taxon>
        <taxon>Solanum</taxon>
        <taxon>Solanum subgen. Lycopersicon</taxon>
    </lineage>
</organism>
<keyword evidence="4" id="KW-0805">Transcription regulation</keyword>
<evidence type="ECO:0000259" key="6">
    <source>
        <dbReference type="Pfam" id="PF23121"/>
    </source>
</evidence>
<dbReference type="GO" id="GO:0008270">
    <property type="term" value="F:zinc ion binding"/>
    <property type="evidence" value="ECO:0007669"/>
    <property type="project" value="UniProtKB-KW"/>
</dbReference>
<dbReference type="InterPro" id="IPR056280">
    <property type="entry name" value="AIPP2-like_SPOC"/>
</dbReference>
<keyword evidence="5" id="KW-0804">Transcription</keyword>
<reference evidence="7" key="1">
    <citation type="journal article" date="2012" name="Nature">
        <title>The tomato genome sequence provides insights into fleshy fruit evolution.</title>
        <authorList>
            <consortium name="Tomato Genome Consortium"/>
        </authorList>
    </citation>
    <scope>NUCLEOTIDE SEQUENCE [LARGE SCALE GENOMIC DNA]</scope>
    <source>
        <strain evidence="7">cv. Heinz 1706</strain>
    </source>
</reference>
<dbReference type="GO" id="GO:0140566">
    <property type="term" value="F:histone reader activity"/>
    <property type="evidence" value="ECO:0007669"/>
    <property type="project" value="InterPro"/>
</dbReference>
<dbReference type="InterPro" id="IPR049914">
    <property type="entry name" value="PHD1-3/5-6"/>
</dbReference>
<protein>
    <recommendedName>
        <fullName evidence="6">AIPP2-like SPOC-like domain-containing protein</fullName>
    </recommendedName>
</protein>
<dbReference type="PaxDb" id="4081-Solyc06g066360.1.1"/>
<evidence type="ECO:0000256" key="2">
    <source>
        <dbReference type="ARBA" id="ARBA00022771"/>
    </source>
</evidence>
<dbReference type="Pfam" id="PF23121">
    <property type="entry name" value="SPOC_AIPP2"/>
    <property type="match status" value="1"/>
</dbReference>
<dbReference type="EnsemblPlants" id="Solyc06g066360.2.1">
    <property type="protein sequence ID" value="Solyc06g066360.2.1"/>
    <property type="gene ID" value="Solyc06g066360.2"/>
</dbReference>
<dbReference type="STRING" id="4081.A0A3Q7GZE3"/>
<dbReference type="InParanoid" id="A0A3Q7GZE3"/>